<organism evidence="2">
    <name type="scientific">Perkinsus marinus (strain ATCC 50983 / TXsc)</name>
    <dbReference type="NCBI Taxonomy" id="423536"/>
    <lineage>
        <taxon>Eukaryota</taxon>
        <taxon>Sar</taxon>
        <taxon>Alveolata</taxon>
        <taxon>Perkinsozoa</taxon>
        <taxon>Perkinsea</taxon>
        <taxon>Perkinsida</taxon>
        <taxon>Perkinsidae</taxon>
        <taxon>Perkinsus</taxon>
    </lineage>
</organism>
<evidence type="ECO:0000313" key="2">
    <source>
        <dbReference type="Proteomes" id="UP000007800"/>
    </source>
</evidence>
<evidence type="ECO:0000313" key="1">
    <source>
        <dbReference type="EMBL" id="EER11057.1"/>
    </source>
</evidence>
<sequence>VGFEPQGNDEELMIMKSSMESRQSSAGLRDEVLRRATLTREELQQLEAMRPYPQLRELELWE</sequence>
<dbReference type="Proteomes" id="UP000007800">
    <property type="component" value="Unassembled WGS sequence"/>
</dbReference>
<proteinExistence type="predicted"/>
<dbReference type="GeneID" id="9056437"/>
<accession>C5KWT6</accession>
<dbReference type="EMBL" id="GG677061">
    <property type="protein sequence ID" value="EER11057.1"/>
    <property type="molecule type" value="Genomic_DNA"/>
</dbReference>
<feature type="non-terminal residue" evidence="1">
    <location>
        <position position="62"/>
    </location>
</feature>
<gene>
    <name evidence="1" type="ORF">Pmar_PMAR018099</name>
</gene>
<dbReference type="RefSeq" id="XP_002779262.1">
    <property type="nucleotide sequence ID" value="XM_002779216.1"/>
</dbReference>
<dbReference type="AlphaFoldDB" id="C5KWT6"/>
<dbReference type="InParanoid" id="C5KWT6"/>
<reference evidence="1 2" key="1">
    <citation type="submission" date="2008-07" db="EMBL/GenBank/DDBJ databases">
        <authorList>
            <person name="El-Sayed N."/>
            <person name="Caler E."/>
            <person name="Inman J."/>
            <person name="Amedeo P."/>
            <person name="Hass B."/>
            <person name="Wortman J."/>
        </authorList>
    </citation>
    <scope>NUCLEOTIDE SEQUENCE [LARGE SCALE GENOMIC DNA]</scope>
    <source>
        <strain evidence="2">ATCC 50983 / TXsc</strain>
    </source>
</reference>
<protein>
    <submittedName>
        <fullName evidence="1">Uncharacterized protein</fullName>
    </submittedName>
</protein>
<keyword evidence="2" id="KW-1185">Reference proteome</keyword>
<feature type="non-terminal residue" evidence="1">
    <location>
        <position position="1"/>
    </location>
</feature>
<name>C5KWT6_PERM5</name>